<evidence type="ECO:0000256" key="1">
    <source>
        <dbReference type="SAM" id="Phobius"/>
    </source>
</evidence>
<organism evidence="2 3">
    <name type="scientific">Oerskovia rustica</name>
    <dbReference type="NCBI Taxonomy" id="2762237"/>
    <lineage>
        <taxon>Bacteria</taxon>
        <taxon>Bacillati</taxon>
        <taxon>Actinomycetota</taxon>
        <taxon>Actinomycetes</taxon>
        <taxon>Micrococcales</taxon>
        <taxon>Cellulomonadaceae</taxon>
        <taxon>Oerskovia</taxon>
    </lineage>
</organism>
<evidence type="ECO:0000313" key="2">
    <source>
        <dbReference type="EMBL" id="MBD7950995.1"/>
    </source>
</evidence>
<feature type="transmembrane region" description="Helical" evidence="1">
    <location>
        <begin position="78"/>
        <end position="97"/>
    </location>
</feature>
<dbReference type="EMBL" id="JACSQQ010000017">
    <property type="protein sequence ID" value="MBD7950995.1"/>
    <property type="molecule type" value="Genomic_DNA"/>
</dbReference>
<proteinExistence type="predicted"/>
<protein>
    <recommendedName>
        <fullName evidence="4">DUF2834 domain-containing protein</fullName>
    </recommendedName>
</protein>
<gene>
    <name evidence="2" type="ORF">H9652_11340</name>
</gene>
<reference evidence="2 3" key="1">
    <citation type="submission" date="2020-08" db="EMBL/GenBank/DDBJ databases">
        <title>A Genomic Blueprint of the Chicken Gut Microbiome.</title>
        <authorList>
            <person name="Gilroy R."/>
            <person name="Ravi A."/>
            <person name="Getino M."/>
            <person name="Pursley I."/>
            <person name="Horton D.L."/>
            <person name="Alikhan N.-F."/>
            <person name="Baker D."/>
            <person name="Gharbi K."/>
            <person name="Hall N."/>
            <person name="Watson M."/>
            <person name="Adriaenssens E.M."/>
            <person name="Foster-Nyarko E."/>
            <person name="Jarju S."/>
            <person name="Secka A."/>
            <person name="Antonio M."/>
            <person name="Oren A."/>
            <person name="Chaudhuri R."/>
            <person name="La Ragione R.M."/>
            <person name="Hildebrand F."/>
            <person name="Pallen M.J."/>
        </authorList>
    </citation>
    <scope>NUCLEOTIDE SEQUENCE [LARGE SCALE GENOMIC DNA]</scope>
    <source>
        <strain evidence="2 3">Sa4CUA1</strain>
    </source>
</reference>
<keyword evidence="3" id="KW-1185">Reference proteome</keyword>
<keyword evidence="1" id="KW-1133">Transmembrane helix</keyword>
<name>A0ABR8RT79_9CELL</name>
<dbReference type="RefSeq" id="WP_225228110.1">
    <property type="nucleotide sequence ID" value="NZ_JACSQQ010000017.1"/>
</dbReference>
<keyword evidence="1" id="KW-0472">Membrane</keyword>
<feature type="transmembrane region" description="Helical" evidence="1">
    <location>
        <begin position="24"/>
        <end position="45"/>
    </location>
</feature>
<feature type="transmembrane region" description="Helical" evidence="1">
    <location>
        <begin position="104"/>
        <end position="123"/>
    </location>
</feature>
<dbReference type="Proteomes" id="UP000641803">
    <property type="component" value="Unassembled WGS sequence"/>
</dbReference>
<evidence type="ECO:0008006" key="4">
    <source>
        <dbReference type="Google" id="ProtNLM"/>
    </source>
</evidence>
<comment type="caution">
    <text evidence="2">The sequence shown here is derived from an EMBL/GenBank/DDBJ whole genome shotgun (WGS) entry which is preliminary data.</text>
</comment>
<keyword evidence="1" id="KW-0812">Transmembrane</keyword>
<accession>A0ABR8RT79</accession>
<evidence type="ECO:0000313" key="3">
    <source>
        <dbReference type="Proteomes" id="UP000641803"/>
    </source>
</evidence>
<sequence>MHDLHDLHNLHDLHGRPRSRWRPLVGVLVAVVGYVLVAIPAMIAYDRGIDGYGYLCQTGPGVEADLACIGDPAPATEAFADLVVMVTVPAALGILVAWPRRRGLVLLVLACAGLGLYTCLVLANPRT</sequence>